<sequence>MGKRCVVANCSHSHKDGVSLFAFPKDPHMRAIWNRQIKTTRADWHFPSEYSCVCSSHSTKDCFQSLSVVSGKLGLKRKQLLKPEAVPTILPAILSECIPSTSASSGVSDQSDETLSVTVADHNDAMEDDIILSKETQTDRHNNDVKIQAIIRPQCTKRIQVELVKNDIGIQCMLLPDMCDCEVQCDLLLPQESSIYGDTSYDDLSSDESRDARCDSPGYCAKFGSYTLLELKYNVIIDVELVQSNEVQSSSHMEKEGLVRGIKFITDHGLQVESLITDRHNQVTKWVRENMVNTSHKYDIWHVAKEFKKKIEALSKTKDCKIVGEWSRSMINHLYWSVTSSNGNMEEIREKWLSLARHVHNKHTGHGQIYKKCSHKKIKKKWFIPNTKASDKLIDDRKQAISKYGTERYSIQYPKYKKGGYIVRQIKSKKKYGYVTTVSDAVHKMVLENITKVKRAVPPPLNSTYEKPNKDDAIIEHKSRFIT</sequence>
<dbReference type="EnsemblMetazoa" id="Aqu2.1.20016_001">
    <property type="protein sequence ID" value="Aqu2.1.20016_001"/>
    <property type="gene ID" value="Aqu2.1.20016"/>
</dbReference>
<dbReference type="InParanoid" id="A0A1X7TX30"/>
<evidence type="ECO:0000256" key="3">
    <source>
        <dbReference type="ARBA" id="ARBA00022833"/>
    </source>
</evidence>
<dbReference type="SMART" id="SM00980">
    <property type="entry name" value="THAP"/>
    <property type="match status" value="1"/>
</dbReference>
<dbReference type="Pfam" id="PF05485">
    <property type="entry name" value="THAP"/>
    <property type="match status" value="1"/>
</dbReference>
<organism evidence="7">
    <name type="scientific">Amphimedon queenslandica</name>
    <name type="common">Sponge</name>
    <dbReference type="NCBI Taxonomy" id="400682"/>
    <lineage>
        <taxon>Eukaryota</taxon>
        <taxon>Metazoa</taxon>
        <taxon>Porifera</taxon>
        <taxon>Demospongiae</taxon>
        <taxon>Heteroscleromorpha</taxon>
        <taxon>Haplosclerida</taxon>
        <taxon>Niphatidae</taxon>
        <taxon>Amphimedon</taxon>
    </lineage>
</organism>
<protein>
    <recommendedName>
        <fullName evidence="6">THAP-type domain-containing protein</fullName>
    </recommendedName>
</protein>
<evidence type="ECO:0000256" key="4">
    <source>
        <dbReference type="ARBA" id="ARBA00023125"/>
    </source>
</evidence>
<proteinExistence type="predicted"/>
<keyword evidence="4 5" id="KW-0238">DNA-binding</keyword>
<accession>A0A1X7TX30</accession>
<dbReference type="SUPFAM" id="SSF57716">
    <property type="entry name" value="Glucocorticoid receptor-like (DNA-binding domain)"/>
    <property type="match status" value="1"/>
</dbReference>
<evidence type="ECO:0000313" key="7">
    <source>
        <dbReference type="EnsemblMetazoa" id="Aqu2.1.20016_001"/>
    </source>
</evidence>
<name>A0A1X7TX30_AMPQE</name>
<evidence type="ECO:0000256" key="2">
    <source>
        <dbReference type="ARBA" id="ARBA00022771"/>
    </source>
</evidence>
<reference evidence="7" key="1">
    <citation type="submission" date="2017-05" db="UniProtKB">
        <authorList>
            <consortium name="EnsemblMetazoa"/>
        </authorList>
    </citation>
    <scope>IDENTIFICATION</scope>
</reference>
<dbReference type="PANTHER" id="PTHR31751">
    <property type="entry name" value="SI:CH211-108C17.2-RELATED-RELATED"/>
    <property type="match status" value="1"/>
</dbReference>
<keyword evidence="2 5" id="KW-0863">Zinc-finger</keyword>
<feature type="domain" description="THAP-type" evidence="6">
    <location>
        <begin position="1"/>
        <end position="90"/>
    </location>
</feature>
<dbReference type="AlphaFoldDB" id="A0A1X7TX30"/>
<dbReference type="PROSITE" id="PS50950">
    <property type="entry name" value="ZF_THAP"/>
    <property type="match status" value="1"/>
</dbReference>
<dbReference type="InterPro" id="IPR006612">
    <property type="entry name" value="THAP_Znf"/>
</dbReference>
<evidence type="ECO:0000256" key="5">
    <source>
        <dbReference type="PROSITE-ProRule" id="PRU00309"/>
    </source>
</evidence>
<dbReference type="GO" id="GO:0003677">
    <property type="term" value="F:DNA binding"/>
    <property type="evidence" value="ECO:0007669"/>
    <property type="project" value="UniProtKB-UniRule"/>
</dbReference>
<dbReference type="OrthoDB" id="5967653at2759"/>
<evidence type="ECO:0000256" key="1">
    <source>
        <dbReference type="ARBA" id="ARBA00022723"/>
    </source>
</evidence>
<dbReference type="GO" id="GO:0008270">
    <property type="term" value="F:zinc ion binding"/>
    <property type="evidence" value="ECO:0007669"/>
    <property type="project" value="UniProtKB-KW"/>
</dbReference>
<evidence type="ECO:0000259" key="6">
    <source>
        <dbReference type="PROSITE" id="PS50950"/>
    </source>
</evidence>
<keyword evidence="1" id="KW-0479">Metal-binding</keyword>
<dbReference type="PANTHER" id="PTHR31751:SF42">
    <property type="entry name" value="PROTEIN CBG10204"/>
    <property type="match status" value="1"/>
</dbReference>
<keyword evidence="3" id="KW-0862">Zinc</keyword>